<reference evidence="1" key="1">
    <citation type="submission" date="2019-01" db="EMBL/GenBank/DDBJ databases">
        <title>Draft genome sequences of three monokaryotic isolates of the white-rot basidiomycete fungus Dichomitus squalens.</title>
        <authorList>
            <consortium name="DOE Joint Genome Institute"/>
            <person name="Lopez S.C."/>
            <person name="Andreopoulos B."/>
            <person name="Pangilinan J."/>
            <person name="Lipzen A."/>
            <person name="Riley R."/>
            <person name="Ahrendt S."/>
            <person name="Ng V."/>
            <person name="Barry K."/>
            <person name="Daum C."/>
            <person name="Grigoriev I.V."/>
            <person name="Hilden K.S."/>
            <person name="Makela M.R."/>
            <person name="de Vries R.P."/>
        </authorList>
    </citation>
    <scope>NUCLEOTIDE SEQUENCE [LARGE SCALE GENOMIC DNA]</scope>
    <source>
        <strain evidence="1">OM18370.1</strain>
    </source>
</reference>
<proteinExistence type="predicted"/>
<accession>A0A4Q9MQH1</accession>
<protein>
    <submittedName>
        <fullName evidence="1">Uncharacterized protein</fullName>
    </submittedName>
</protein>
<evidence type="ECO:0000313" key="1">
    <source>
        <dbReference type="EMBL" id="TBU29969.1"/>
    </source>
</evidence>
<dbReference type="EMBL" id="ML143409">
    <property type="protein sequence ID" value="TBU29969.1"/>
    <property type="molecule type" value="Genomic_DNA"/>
</dbReference>
<name>A0A4Q9MQH1_9APHY</name>
<dbReference type="AlphaFoldDB" id="A0A4Q9MQH1"/>
<gene>
    <name evidence="1" type="ORF">BD311DRAFT_755539</name>
</gene>
<sequence>MICDAEGALALLSSCTYAYAPTLLPHGRRDRPVLERAPCYRICSAEHPAGVVHVQRFVGIRTKSLLAASTELRGLWARTSR</sequence>
<organism evidence="1">
    <name type="scientific">Dichomitus squalens</name>
    <dbReference type="NCBI Taxonomy" id="114155"/>
    <lineage>
        <taxon>Eukaryota</taxon>
        <taxon>Fungi</taxon>
        <taxon>Dikarya</taxon>
        <taxon>Basidiomycota</taxon>
        <taxon>Agaricomycotina</taxon>
        <taxon>Agaricomycetes</taxon>
        <taxon>Polyporales</taxon>
        <taxon>Polyporaceae</taxon>
        <taxon>Dichomitus</taxon>
    </lineage>
</organism>
<dbReference type="Proteomes" id="UP000292957">
    <property type="component" value="Unassembled WGS sequence"/>
</dbReference>